<dbReference type="GO" id="GO:0140359">
    <property type="term" value="F:ABC-type transporter activity"/>
    <property type="evidence" value="ECO:0007669"/>
    <property type="project" value="InterPro"/>
</dbReference>
<sequence>MLGRLYESSIPLILKRDTCRSCGTYSLKTASLHSYSELSLYCKLLASSELSSQASSSPPVAKEKKLVVIAEMVQLGGKKVGQMVLGFGGSGVGRALAAVAAALLLRLLSGPGPALSPETEAGDDDNDATDDKGETPISGKLVPVTIQWRNINCSLSDKSSTSIRFLLKNVSGEAKPGRLLAIMGPSGSGKTTLLNVLAGQLTASPRLHLSGLLEVNGNSSPNKAYKFAYVRQEDLFFSQLTVRETLSLAAELQLPEISSAEARLEYVNSLLFKLGLVSCADTNVGDAKVRGVSGGEKKRLSLACELIASPSVIFADEPTTGLDAFQAEKVMETLRQLAQDGHTVICSIHQPRGSVYSKFDDIVLLTEGALVYAGPAHDEPLAYFSKFGYHCPAHENPAEFLADLISIDYSSAESVYSSQKRVDALVESFSQQSSLVLYATPITRREVFNNRTKFSKKSRVQKKGGWWMQFRLLLRRAWMQASRDGSTNKVRARMSIASAIIFGSVFLENGKISDIDTRQNGIASGCCDKHSNGCSHKDSGCVPEGACNTFPLMFGAILYPMARLHPALSRFGKFCGIVTVESFAASAMGLTVGAMVPTTEAAMAVGPSLMTVFIVFGGYYVNAENTPIIFRWIPHISLIRWAFQGLCINEFRGLQFDHQHSYDIQNGEQALERISFGGSHIRDTMIAQSRILLFLYCTTYLLLQKNKPKYQQLEAAPLDEIQPAVQLEPLNTEQDEQNQPKEPPVTLNQVELNQPLESSSPIDQAPEFVLEGAK</sequence>
<proteinExistence type="predicted"/>
<evidence type="ECO:0000256" key="7">
    <source>
        <dbReference type="ARBA" id="ARBA00023136"/>
    </source>
</evidence>
<evidence type="ECO:0000256" key="1">
    <source>
        <dbReference type="ARBA" id="ARBA00004141"/>
    </source>
</evidence>
<dbReference type="Pfam" id="PF00005">
    <property type="entry name" value="ABC_tran"/>
    <property type="match status" value="1"/>
</dbReference>
<feature type="region of interest" description="Disordered" evidence="8">
    <location>
        <begin position="727"/>
        <end position="774"/>
    </location>
</feature>
<dbReference type="SMART" id="SM00382">
    <property type="entry name" value="AAA"/>
    <property type="match status" value="1"/>
</dbReference>
<evidence type="ECO:0000256" key="5">
    <source>
        <dbReference type="ARBA" id="ARBA00022840"/>
    </source>
</evidence>
<dbReference type="PANTHER" id="PTHR48041">
    <property type="entry name" value="ABC TRANSPORTER G FAMILY MEMBER 28"/>
    <property type="match status" value="1"/>
</dbReference>
<keyword evidence="6" id="KW-1133">Transmembrane helix</keyword>
<keyword evidence="11" id="KW-1185">Reference proteome</keyword>
<dbReference type="PANTHER" id="PTHR48041:SF41">
    <property type="entry name" value="ABC TRANSPORTER G FAMILY"/>
    <property type="match status" value="1"/>
</dbReference>
<feature type="domain" description="ABC transporter" evidence="9">
    <location>
        <begin position="146"/>
        <end position="392"/>
    </location>
</feature>
<dbReference type="InterPro" id="IPR043926">
    <property type="entry name" value="ABCG_dom"/>
</dbReference>
<dbReference type="PROSITE" id="PS50893">
    <property type="entry name" value="ABC_TRANSPORTER_2"/>
    <property type="match status" value="1"/>
</dbReference>
<organism evidence="10 11">
    <name type="scientific">Prunus dulcis</name>
    <name type="common">Almond</name>
    <name type="synonym">Amygdalus dulcis</name>
    <dbReference type="NCBI Taxonomy" id="3755"/>
    <lineage>
        <taxon>Eukaryota</taxon>
        <taxon>Viridiplantae</taxon>
        <taxon>Streptophyta</taxon>
        <taxon>Embryophyta</taxon>
        <taxon>Tracheophyta</taxon>
        <taxon>Spermatophyta</taxon>
        <taxon>Magnoliopsida</taxon>
        <taxon>eudicotyledons</taxon>
        <taxon>Gunneridae</taxon>
        <taxon>Pentapetalae</taxon>
        <taxon>rosids</taxon>
        <taxon>fabids</taxon>
        <taxon>Rosales</taxon>
        <taxon>Rosaceae</taxon>
        <taxon>Amygdaloideae</taxon>
        <taxon>Amygdaleae</taxon>
        <taxon>Prunus</taxon>
    </lineage>
</organism>
<keyword evidence="4" id="KW-0547">Nucleotide-binding</keyword>
<gene>
    <name evidence="10" type="ORF">L3X38_006126</name>
</gene>
<dbReference type="SUPFAM" id="SSF52540">
    <property type="entry name" value="P-loop containing nucleoside triphosphate hydrolases"/>
    <property type="match status" value="1"/>
</dbReference>
<dbReference type="InterPro" id="IPR003593">
    <property type="entry name" value="AAA+_ATPase"/>
</dbReference>
<dbReference type="Proteomes" id="UP001054821">
    <property type="component" value="Chromosome 1"/>
</dbReference>
<dbReference type="CDD" id="cd03213">
    <property type="entry name" value="ABCG_EPDR"/>
    <property type="match status" value="1"/>
</dbReference>
<evidence type="ECO:0000256" key="4">
    <source>
        <dbReference type="ARBA" id="ARBA00022741"/>
    </source>
</evidence>
<evidence type="ECO:0000256" key="6">
    <source>
        <dbReference type="ARBA" id="ARBA00022989"/>
    </source>
</evidence>
<dbReference type="GO" id="GO:0016020">
    <property type="term" value="C:membrane"/>
    <property type="evidence" value="ECO:0007669"/>
    <property type="project" value="UniProtKB-SubCell"/>
</dbReference>
<keyword evidence="2" id="KW-0813">Transport</keyword>
<evidence type="ECO:0000256" key="3">
    <source>
        <dbReference type="ARBA" id="ARBA00022692"/>
    </source>
</evidence>
<protein>
    <recommendedName>
        <fullName evidence="9">ABC transporter domain-containing protein</fullName>
    </recommendedName>
</protein>
<evidence type="ECO:0000313" key="11">
    <source>
        <dbReference type="Proteomes" id="UP001054821"/>
    </source>
</evidence>
<dbReference type="EMBL" id="JAJFAZ020000001">
    <property type="protein sequence ID" value="KAI5353233.1"/>
    <property type="molecule type" value="Genomic_DNA"/>
</dbReference>
<dbReference type="PROSITE" id="PS00211">
    <property type="entry name" value="ABC_TRANSPORTER_1"/>
    <property type="match status" value="1"/>
</dbReference>
<comment type="caution">
    <text evidence="10">The sequence shown here is derived from an EMBL/GenBank/DDBJ whole genome shotgun (WGS) entry which is preliminary data.</text>
</comment>
<reference evidence="10 11" key="1">
    <citation type="journal article" date="2022" name="G3 (Bethesda)">
        <title>Whole-genome sequence and methylome profiling of the almond [Prunus dulcis (Mill.) D.A. Webb] cultivar 'Nonpareil'.</title>
        <authorList>
            <person name="D'Amico-Willman K.M."/>
            <person name="Ouma W.Z."/>
            <person name="Meulia T."/>
            <person name="Sideli G.M."/>
            <person name="Gradziel T.M."/>
            <person name="Fresnedo-Ramirez J."/>
        </authorList>
    </citation>
    <scope>NUCLEOTIDE SEQUENCE [LARGE SCALE GENOMIC DNA]</scope>
    <source>
        <strain evidence="10">Clone GOH B32 T37-40</strain>
    </source>
</reference>
<keyword evidence="3" id="KW-0812">Transmembrane</keyword>
<keyword evidence="7" id="KW-0472">Membrane</keyword>
<name>A0AAD4ZS30_PRUDU</name>
<evidence type="ECO:0000256" key="8">
    <source>
        <dbReference type="SAM" id="MobiDB-lite"/>
    </source>
</evidence>
<comment type="subcellular location">
    <subcellularLocation>
        <location evidence="1">Membrane</location>
        <topology evidence="1">Multi-pass membrane protein</topology>
    </subcellularLocation>
</comment>
<evidence type="ECO:0000256" key="2">
    <source>
        <dbReference type="ARBA" id="ARBA00022448"/>
    </source>
</evidence>
<keyword evidence="5" id="KW-0067">ATP-binding</keyword>
<dbReference type="InterPro" id="IPR027417">
    <property type="entry name" value="P-loop_NTPase"/>
</dbReference>
<dbReference type="Pfam" id="PF19055">
    <property type="entry name" value="ABC2_membrane_7"/>
    <property type="match status" value="1"/>
</dbReference>
<feature type="compositionally biased region" description="Polar residues" evidence="8">
    <location>
        <begin position="746"/>
        <end position="762"/>
    </location>
</feature>
<accession>A0AAD4ZS30</accession>
<dbReference type="GO" id="GO:0016887">
    <property type="term" value="F:ATP hydrolysis activity"/>
    <property type="evidence" value="ECO:0007669"/>
    <property type="project" value="InterPro"/>
</dbReference>
<dbReference type="FunFam" id="3.40.50.300:FF:000903">
    <property type="entry name" value="ABC transporter G family member 7"/>
    <property type="match status" value="1"/>
</dbReference>
<dbReference type="InterPro" id="IPR003439">
    <property type="entry name" value="ABC_transporter-like_ATP-bd"/>
</dbReference>
<dbReference type="InterPro" id="IPR013525">
    <property type="entry name" value="ABC2_TM"/>
</dbReference>
<evidence type="ECO:0000259" key="9">
    <source>
        <dbReference type="PROSITE" id="PS50893"/>
    </source>
</evidence>
<dbReference type="InterPro" id="IPR050352">
    <property type="entry name" value="ABCG_transporters"/>
</dbReference>
<dbReference type="InterPro" id="IPR017871">
    <property type="entry name" value="ABC_transporter-like_CS"/>
</dbReference>
<dbReference type="Pfam" id="PF01061">
    <property type="entry name" value="ABC2_membrane"/>
    <property type="match status" value="1"/>
</dbReference>
<dbReference type="AlphaFoldDB" id="A0AAD4ZS30"/>
<feature type="region of interest" description="Disordered" evidence="8">
    <location>
        <begin position="114"/>
        <end position="136"/>
    </location>
</feature>
<dbReference type="GO" id="GO:0005524">
    <property type="term" value="F:ATP binding"/>
    <property type="evidence" value="ECO:0007669"/>
    <property type="project" value="UniProtKB-KW"/>
</dbReference>
<evidence type="ECO:0000313" key="10">
    <source>
        <dbReference type="EMBL" id="KAI5353233.1"/>
    </source>
</evidence>
<dbReference type="Gene3D" id="3.40.50.300">
    <property type="entry name" value="P-loop containing nucleotide triphosphate hydrolases"/>
    <property type="match status" value="1"/>
</dbReference>